<accession>A0A841AZY6</accession>
<reference evidence="1 2" key="1">
    <citation type="submission" date="2020-08" db="EMBL/GenBank/DDBJ databases">
        <title>Sequencing the genomes of 1000 actinobacteria strains.</title>
        <authorList>
            <person name="Klenk H.-P."/>
        </authorList>
    </citation>
    <scope>NUCLEOTIDE SEQUENCE [LARGE SCALE GENOMIC DNA]</scope>
    <source>
        <strain evidence="1 2">DSM 45272</strain>
    </source>
</reference>
<protein>
    <submittedName>
        <fullName evidence="1">Uncharacterized protein</fullName>
    </submittedName>
</protein>
<gene>
    <name evidence="1" type="ORF">HDA45_002664</name>
</gene>
<evidence type="ECO:0000313" key="1">
    <source>
        <dbReference type="EMBL" id="MBB5852577.1"/>
    </source>
</evidence>
<dbReference type="AlphaFoldDB" id="A0A841AZY6"/>
<name>A0A841AZY6_9PSEU</name>
<comment type="caution">
    <text evidence="1">The sequence shown here is derived from an EMBL/GenBank/DDBJ whole genome shotgun (WGS) entry which is preliminary data.</text>
</comment>
<organism evidence="1 2">
    <name type="scientific">Amycolatopsis umgeniensis</name>
    <dbReference type="NCBI Taxonomy" id="336628"/>
    <lineage>
        <taxon>Bacteria</taxon>
        <taxon>Bacillati</taxon>
        <taxon>Actinomycetota</taxon>
        <taxon>Actinomycetes</taxon>
        <taxon>Pseudonocardiales</taxon>
        <taxon>Pseudonocardiaceae</taxon>
        <taxon>Amycolatopsis</taxon>
    </lineage>
</organism>
<sequence>MNHFYHRIDSIGARVELVDLSAQDGFLNTWKPDAAPMPLLELP</sequence>
<keyword evidence="2" id="KW-1185">Reference proteome</keyword>
<proteinExistence type="predicted"/>
<dbReference type="EMBL" id="JACHMX010000001">
    <property type="protein sequence ID" value="MBB5852577.1"/>
    <property type="molecule type" value="Genomic_DNA"/>
</dbReference>
<evidence type="ECO:0000313" key="2">
    <source>
        <dbReference type="Proteomes" id="UP000580861"/>
    </source>
</evidence>
<dbReference type="Proteomes" id="UP000580861">
    <property type="component" value="Unassembled WGS sequence"/>
</dbReference>
<dbReference type="RefSeq" id="WP_281400740.1">
    <property type="nucleotide sequence ID" value="NZ_JACHMX010000001.1"/>
</dbReference>